<comment type="similarity">
    <text evidence="1 16 17">Belongs to the ATPase B chain family.</text>
</comment>
<dbReference type="Gene3D" id="1.20.5.620">
    <property type="entry name" value="F1F0 ATP synthase subunit B, membrane domain"/>
    <property type="match status" value="1"/>
</dbReference>
<dbReference type="CDD" id="cd06503">
    <property type="entry name" value="ATP-synt_Fo_b"/>
    <property type="match status" value="1"/>
</dbReference>
<evidence type="ECO:0000256" key="6">
    <source>
        <dbReference type="ARBA" id="ARBA00022692"/>
    </source>
</evidence>
<feature type="transmembrane region" description="Helical" evidence="16">
    <location>
        <begin position="6"/>
        <end position="26"/>
    </location>
</feature>
<evidence type="ECO:0000256" key="9">
    <source>
        <dbReference type="ARBA" id="ARBA00023065"/>
    </source>
</evidence>
<keyword evidence="8 16" id="KW-1133">Transmembrane helix</keyword>
<protein>
    <recommendedName>
        <fullName evidence="16">ATP synthase subunit b</fullName>
    </recommendedName>
    <alternativeName>
        <fullName evidence="16">ATP synthase F(0) sector subunit b</fullName>
    </alternativeName>
    <alternativeName>
        <fullName evidence="16">ATPase subunit I</fullName>
    </alternativeName>
    <alternativeName>
        <fullName evidence="16">F-type ATPase subunit b</fullName>
        <shortName evidence="16">F-ATPase subunit b</shortName>
    </alternativeName>
</protein>
<evidence type="ECO:0000256" key="16">
    <source>
        <dbReference type="HAMAP-Rule" id="MF_01398"/>
    </source>
</evidence>
<keyword evidence="5 16" id="KW-0138">CF(0)</keyword>
<evidence type="ECO:0000256" key="3">
    <source>
        <dbReference type="ARBA" id="ARBA00022475"/>
    </source>
</evidence>
<evidence type="ECO:0000256" key="7">
    <source>
        <dbReference type="ARBA" id="ARBA00022781"/>
    </source>
</evidence>
<comment type="function">
    <text evidence="13">Component of the F(0) channel, it forms part of the peripheral stalk, linking F(1) to F(0). The b'-subunit is a diverged and duplicated form of b found in plants and photosynthetic bacteria.</text>
</comment>
<evidence type="ECO:0000256" key="15">
    <source>
        <dbReference type="ARBA" id="ARBA00037847"/>
    </source>
</evidence>
<gene>
    <name evidence="16 18" type="primary">atpF</name>
    <name evidence="18" type="ORF">NCTC12871_00730</name>
</gene>
<keyword evidence="10 16" id="KW-0472">Membrane</keyword>
<dbReference type="InterPro" id="IPR028987">
    <property type="entry name" value="ATP_synth_B-like_membr_sf"/>
</dbReference>
<dbReference type="SUPFAM" id="SSF81573">
    <property type="entry name" value="F1F0 ATP synthase subunit B, membrane domain"/>
    <property type="match status" value="1"/>
</dbReference>
<keyword evidence="3 16" id="KW-1003">Cell membrane</keyword>
<dbReference type="GO" id="GO:0012505">
    <property type="term" value="C:endomembrane system"/>
    <property type="evidence" value="ECO:0007669"/>
    <property type="project" value="UniProtKB-SubCell"/>
</dbReference>
<keyword evidence="6 16" id="KW-0812">Transmembrane</keyword>
<keyword evidence="7 16" id="KW-0375">Hydrogen ion transport</keyword>
<name>A0A448TTR5_9PAST</name>
<evidence type="ECO:0000256" key="8">
    <source>
        <dbReference type="ARBA" id="ARBA00022989"/>
    </source>
</evidence>
<comment type="subcellular location">
    <subcellularLocation>
        <location evidence="16">Cell membrane</location>
        <topology evidence="16">Single-pass membrane protein</topology>
    </subcellularLocation>
    <subcellularLocation>
        <location evidence="15">Endomembrane system</location>
        <topology evidence="15">Single-pass membrane protein</topology>
    </subcellularLocation>
</comment>
<comment type="function">
    <text evidence="12 16">F(1)F(0) ATP synthase produces ATP from ADP in the presence of a proton or sodium gradient. F-type ATPases consist of two structural domains, F(1) containing the extramembraneous catalytic core and F(0) containing the membrane proton channel, linked together by a central stalk and a peripheral stalk. During catalysis, ATP synthesis in the catalytic domain of F(1) is coupled via a rotary mechanism of the central stalk subunits to proton translocation.</text>
</comment>
<accession>A0A448TTR5</accession>
<keyword evidence="19" id="KW-1185">Reference proteome</keyword>
<keyword evidence="4" id="KW-0997">Cell inner membrane</keyword>
<dbReference type="FunFam" id="1.20.5.620:FF:000001">
    <property type="entry name" value="ATP synthase subunit b"/>
    <property type="match status" value="1"/>
</dbReference>
<keyword evidence="2 16" id="KW-0813">Transport</keyword>
<evidence type="ECO:0000256" key="1">
    <source>
        <dbReference type="ARBA" id="ARBA00005513"/>
    </source>
</evidence>
<evidence type="ECO:0000256" key="17">
    <source>
        <dbReference type="RuleBase" id="RU003848"/>
    </source>
</evidence>
<dbReference type="NCBIfam" id="NF004413">
    <property type="entry name" value="PRK05759.1-4"/>
    <property type="match status" value="1"/>
</dbReference>
<evidence type="ECO:0000256" key="2">
    <source>
        <dbReference type="ARBA" id="ARBA00022448"/>
    </source>
</evidence>
<dbReference type="GO" id="GO:0046933">
    <property type="term" value="F:proton-transporting ATP synthase activity, rotational mechanism"/>
    <property type="evidence" value="ECO:0007669"/>
    <property type="project" value="UniProtKB-UniRule"/>
</dbReference>
<dbReference type="GO" id="GO:0045259">
    <property type="term" value="C:proton-transporting ATP synthase complex"/>
    <property type="evidence" value="ECO:0007669"/>
    <property type="project" value="UniProtKB-KW"/>
</dbReference>
<comment type="subunit">
    <text evidence="14">F-type ATPases have 2 components, F(1) - the catalytic core - and F(0) - the membrane proton channel. F(1) has five subunits: alpha(3), beta(3), gamma(1), delta(1), epsilon(1). F(0) has four main subunits: a(1), b(2) and c(10-14). The alpha and beta chains form an alternating ring which encloses part of the gamma chain. F(1) is attached to F(0) by a central stalk formed by the gamma and epsilon chains, while a peripheral stalk is formed by the delta and b chains.</text>
</comment>
<evidence type="ECO:0000313" key="19">
    <source>
        <dbReference type="Proteomes" id="UP000279799"/>
    </source>
</evidence>
<evidence type="ECO:0000256" key="13">
    <source>
        <dbReference type="ARBA" id="ARBA00025614"/>
    </source>
</evidence>
<organism evidence="18 19">
    <name type="scientific">Actinobacillus delphinicola</name>
    <dbReference type="NCBI Taxonomy" id="51161"/>
    <lineage>
        <taxon>Bacteria</taxon>
        <taxon>Pseudomonadati</taxon>
        <taxon>Pseudomonadota</taxon>
        <taxon>Gammaproteobacteria</taxon>
        <taxon>Pasteurellales</taxon>
        <taxon>Pasteurellaceae</taxon>
        <taxon>Actinobacillus</taxon>
    </lineage>
</organism>
<dbReference type="NCBIfam" id="NF004411">
    <property type="entry name" value="PRK05759.1-2"/>
    <property type="match status" value="1"/>
</dbReference>
<evidence type="ECO:0000256" key="4">
    <source>
        <dbReference type="ARBA" id="ARBA00022519"/>
    </source>
</evidence>
<dbReference type="KEGG" id="adp:NCTC12871_00730"/>
<dbReference type="Pfam" id="PF00430">
    <property type="entry name" value="ATP-synt_B"/>
    <property type="match status" value="1"/>
</dbReference>
<sequence length="156" mass="17450">MNINATLIGQLIAFALFVWFCMKFVWPPIMKAIEDRQRTIADALASAEKAKQEQADTKTFVEQELNQAKLKAQEIIDLANKRRNEILDEAKSEAETVKANIVKQGYAEVESERKRVQEELRAQVASLAIAGAEKIVGHTIDKAANNEIIDNLVAEL</sequence>
<dbReference type="InterPro" id="IPR002146">
    <property type="entry name" value="ATP_synth_b/b'su_bac/chlpt"/>
</dbReference>
<keyword evidence="9 16" id="KW-0406">Ion transport</keyword>
<comment type="subunit">
    <text evidence="16">F-type ATPases have 2 components, F(1) - the catalytic core - and F(0) - the membrane proton channel. F(1) has five subunits: alpha(3), beta(3), gamma(1), delta(1), epsilon(1). F(0) has three main subunits: a(1), b(2) and c(10-14). The alpha and beta chains form an alternating ring which encloses part of the gamma chain. F(1) is attached to F(0) by a central stalk formed by the gamma and epsilon chains, while a peripheral stalk is formed by the delta and b chains.</text>
</comment>
<keyword evidence="11 16" id="KW-0066">ATP synthesis</keyword>
<dbReference type="HAMAP" id="MF_01398">
    <property type="entry name" value="ATP_synth_b_bprime"/>
    <property type="match status" value="1"/>
</dbReference>
<dbReference type="Proteomes" id="UP000279799">
    <property type="component" value="Chromosome"/>
</dbReference>
<evidence type="ECO:0000256" key="12">
    <source>
        <dbReference type="ARBA" id="ARBA00025198"/>
    </source>
</evidence>
<dbReference type="GO" id="GO:0005886">
    <property type="term" value="C:plasma membrane"/>
    <property type="evidence" value="ECO:0007669"/>
    <property type="project" value="UniProtKB-SubCell"/>
</dbReference>
<dbReference type="PANTHER" id="PTHR33445">
    <property type="entry name" value="ATP SYNTHASE SUBUNIT B', CHLOROPLASTIC"/>
    <property type="match status" value="1"/>
</dbReference>
<proteinExistence type="inferred from homology"/>
<evidence type="ECO:0000256" key="10">
    <source>
        <dbReference type="ARBA" id="ARBA00023136"/>
    </source>
</evidence>
<evidence type="ECO:0000313" key="18">
    <source>
        <dbReference type="EMBL" id="VEJ09285.1"/>
    </source>
</evidence>
<evidence type="ECO:0000256" key="5">
    <source>
        <dbReference type="ARBA" id="ARBA00022547"/>
    </source>
</evidence>
<reference evidence="18 19" key="1">
    <citation type="submission" date="2018-12" db="EMBL/GenBank/DDBJ databases">
        <authorList>
            <consortium name="Pathogen Informatics"/>
        </authorList>
    </citation>
    <scope>NUCLEOTIDE SEQUENCE [LARGE SCALE GENOMIC DNA]</scope>
    <source>
        <strain evidence="18 19">NCTC12871</strain>
    </source>
</reference>
<dbReference type="OrthoDB" id="9788020at2"/>
<dbReference type="NCBIfam" id="TIGR01144">
    <property type="entry name" value="ATP_synt_b"/>
    <property type="match status" value="1"/>
</dbReference>
<dbReference type="EMBL" id="LR134510">
    <property type="protein sequence ID" value="VEJ09285.1"/>
    <property type="molecule type" value="Genomic_DNA"/>
</dbReference>
<dbReference type="PANTHER" id="PTHR33445:SF1">
    <property type="entry name" value="ATP SYNTHASE SUBUNIT B"/>
    <property type="match status" value="1"/>
</dbReference>
<dbReference type="RefSeq" id="WP_126599088.1">
    <property type="nucleotide sequence ID" value="NZ_LR134510.1"/>
</dbReference>
<evidence type="ECO:0000256" key="11">
    <source>
        <dbReference type="ARBA" id="ARBA00023310"/>
    </source>
</evidence>
<dbReference type="InterPro" id="IPR050059">
    <property type="entry name" value="ATP_synthase_B_chain"/>
</dbReference>
<dbReference type="AlphaFoldDB" id="A0A448TTR5"/>
<dbReference type="InterPro" id="IPR005864">
    <property type="entry name" value="ATP_synth_F0_bsu_bac"/>
</dbReference>
<dbReference type="GO" id="GO:0046961">
    <property type="term" value="F:proton-transporting ATPase activity, rotational mechanism"/>
    <property type="evidence" value="ECO:0007669"/>
    <property type="project" value="TreeGrafter"/>
</dbReference>
<evidence type="ECO:0000256" key="14">
    <source>
        <dbReference type="ARBA" id="ARBA00026054"/>
    </source>
</evidence>